<dbReference type="Gene3D" id="2.40.50.1020">
    <property type="entry name" value="LytTr DNA-binding domain"/>
    <property type="match status" value="1"/>
</dbReference>
<evidence type="ECO:0000313" key="3">
    <source>
        <dbReference type="EMBL" id="MFC0634205.1"/>
    </source>
</evidence>
<evidence type="ECO:0000259" key="2">
    <source>
        <dbReference type="PROSITE" id="PS50930"/>
    </source>
</evidence>
<feature type="domain" description="HTH LytTR-type" evidence="2">
    <location>
        <begin position="174"/>
        <end position="277"/>
    </location>
</feature>
<protein>
    <submittedName>
        <fullName evidence="3">LytTR family DNA-binding domain-containing protein</fullName>
    </submittedName>
</protein>
<evidence type="ECO:0000313" key="4">
    <source>
        <dbReference type="Proteomes" id="UP001589906"/>
    </source>
</evidence>
<dbReference type="PANTHER" id="PTHR37299:SF1">
    <property type="entry name" value="STAGE 0 SPORULATION PROTEIN A HOMOLOG"/>
    <property type="match status" value="1"/>
</dbReference>
<dbReference type="SMART" id="SM00850">
    <property type="entry name" value="LytTR"/>
    <property type="match status" value="1"/>
</dbReference>
<organism evidence="3 4">
    <name type="scientific">Brevundimonas balnearis</name>
    <dbReference type="NCBI Taxonomy" id="1572858"/>
    <lineage>
        <taxon>Bacteria</taxon>
        <taxon>Pseudomonadati</taxon>
        <taxon>Pseudomonadota</taxon>
        <taxon>Alphaproteobacteria</taxon>
        <taxon>Caulobacterales</taxon>
        <taxon>Caulobacteraceae</taxon>
        <taxon>Brevundimonas</taxon>
    </lineage>
</organism>
<dbReference type="InterPro" id="IPR046947">
    <property type="entry name" value="LytR-like"/>
</dbReference>
<dbReference type="PROSITE" id="PS50930">
    <property type="entry name" value="HTH_LYTTR"/>
    <property type="match status" value="1"/>
</dbReference>
<keyword evidence="1" id="KW-0472">Membrane</keyword>
<keyword evidence="1" id="KW-0812">Transmembrane</keyword>
<feature type="transmembrane region" description="Helical" evidence="1">
    <location>
        <begin position="133"/>
        <end position="151"/>
    </location>
</feature>
<evidence type="ECO:0000256" key="1">
    <source>
        <dbReference type="SAM" id="Phobius"/>
    </source>
</evidence>
<gene>
    <name evidence="3" type="ORF">ACFFGE_09990</name>
</gene>
<dbReference type="Pfam" id="PF04397">
    <property type="entry name" value="LytTR"/>
    <property type="match status" value="1"/>
</dbReference>
<dbReference type="PANTHER" id="PTHR37299">
    <property type="entry name" value="TRANSCRIPTIONAL REGULATOR-RELATED"/>
    <property type="match status" value="1"/>
</dbReference>
<reference evidence="3 4" key="1">
    <citation type="submission" date="2024-09" db="EMBL/GenBank/DDBJ databases">
        <authorList>
            <person name="Sun Q."/>
            <person name="Mori K."/>
        </authorList>
    </citation>
    <scope>NUCLEOTIDE SEQUENCE [LARGE SCALE GENOMIC DNA]</scope>
    <source>
        <strain evidence="3 4">NCAIM B.02621</strain>
    </source>
</reference>
<dbReference type="GO" id="GO:0003677">
    <property type="term" value="F:DNA binding"/>
    <property type="evidence" value="ECO:0007669"/>
    <property type="project" value="UniProtKB-KW"/>
</dbReference>
<comment type="caution">
    <text evidence="3">The sequence shown here is derived from an EMBL/GenBank/DDBJ whole genome shotgun (WGS) entry which is preliminary data.</text>
</comment>
<dbReference type="EMBL" id="JBHLSW010000007">
    <property type="protein sequence ID" value="MFC0634205.1"/>
    <property type="molecule type" value="Genomic_DNA"/>
</dbReference>
<feature type="transmembrane region" description="Helical" evidence="1">
    <location>
        <begin position="87"/>
        <end position="113"/>
    </location>
</feature>
<feature type="transmembrane region" description="Helical" evidence="1">
    <location>
        <begin position="28"/>
        <end position="45"/>
    </location>
</feature>
<dbReference type="RefSeq" id="WP_376836218.1">
    <property type="nucleotide sequence ID" value="NZ_JBHLSW010000007.1"/>
</dbReference>
<sequence>MTSSAQPWLKTGMAGLGRGWRRDLARDAAALAVVALGYFTLFLLTRDVPFVEILQATLRNTASLALVAALIRPWVRRALELKPPVQAVAHIGLAVAFTLAWLWVLTVAGALLGAESVMRFVVNPFLVGPAAEWQIFQGLFVYGLLACLIALERTPARGGLIVLTAEDAESEARFLVREGEDIRPLAVGRLVAVRGADDYSEVVTLDGNRLVQTRLAEFERMLDPARFLRVHRSAIVNLDRMVRAEPAGGGRLLIHLEAGPPVHASRAGAKALRDRTL</sequence>
<dbReference type="Proteomes" id="UP001589906">
    <property type="component" value="Unassembled WGS sequence"/>
</dbReference>
<feature type="transmembrane region" description="Helical" evidence="1">
    <location>
        <begin position="57"/>
        <end position="75"/>
    </location>
</feature>
<keyword evidence="1" id="KW-1133">Transmembrane helix</keyword>
<proteinExistence type="predicted"/>
<keyword evidence="3" id="KW-0238">DNA-binding</keyword>
<keyword evidence="4" id="KW-1185">Reference proteome</keyword>
<name>A0ABV6R3M5_9CAUL</name>
<accession>A0ABV6R3M5</accession>
<dbReference type="InterPro" id="IPR007492">
    <property type="entry name" value="LytTR_DNA-bd_dom"/>
</dbReference>